<evidence type="ECO:0000256" key="8">
    <source>
        <dbReference type="ARBA" id="ARBA00047984"/>
    </source>
</evidence>
<dbReference type="SMART" id="SM00490">
    <property type="entry name" value="HELICc"/>
    <property type="match status" value="1"/>
</dbReference>
<organism evidence="15 16">
    <name type="scientific">Winogradskyella sediminis</name>
    <dbReference type="NCBI Taxonomy" id="1382466"/>
    <lineage>
        <taxon>Bacteria</taxon>
        <taxon>Pseudomonadati</taxon>
        <taxon>Bacteroidota</taxon>
        <taxon>Flavobacteriia</taxon>
        <taxon>Flavobacteriales</taxon>
        <taxon>Flavobacteriaceae</taxon>
        <taxon>Winogradskyella</taxon>
    </lineage>
</organism>
<evidence type="ECO:0000313" key="15">
    <source>
        <dbReference type="EMBL" id="SDS79797.1"/>
    </source>
</evidence>
<dbReference type="PROSITE" id="PS51195">
    <property type="entry name" value="Q_MOTIF"/>
    <property type="match status" value="1"/>
</dbReference>
<keyword evidence="2" id="KW-0963">Cytoplasm</keyword>
<feature type="compositionally biased region" description="Basic residues" evidence="11">
    <location>
        <begin position="384"/>
        <end position="411"/>
    </location>
</feature>
<evidence type="ECO:0000256" key="5">
    <source>
        <dbReference type="ARBA" id="ARBA00022806"/>
    </source>
</evidence>
<dbReference type="CDD" id="cd18787">
    <property type="entry name" value="SF2_C_DEAD"/>
    <property type="match status" value="1"/>
</dbReference>
<keyword evidence="6" id="KW-0067">ATP-binding</keyword>
<dbReference type="GO" id="GO:0042255">
    <property type="term" value="P:ribosome assembly"/>
    <property type="evidence" value="ECO:0007669"/>
    <property type="project" value="UniProtKB-ARBA"/>
</dbReference>
<dbReference type="InterPro" id="IPR014001">
    <property type="entry name" value="Helicase_ATP-bd"/>
</dbReference>
<dbReference type="Pfam" id="PF00270">
    <property type="entry name" value="DEAD"/>
    <property type="match status" value="1"/>
</dbReference>
<dbReference type="InterPro" id="IPR014014">
    <property type="entry name" value="RNA_helicase_DEAD_Q_motif"/>
</dbReference>
<accession>A0A1H1V4X6</accession>
<keyword evidence="3" id="KW-0547">Nucleotide-binding</keyword>
<dbReference type="CDD" id="cd00268">
    <property type="entry name" value="DEADc"/>
    <property type="match status" value="1"/>
</dbReference>
<dbReference type="FunFam" id="3.40.50.300:FF:000108">
    <property type="entry name" value="ATP-dependent RNA helicase RhlE"/>
    <property type="match status" value="1"/>
</dbReference>
<dbReference type="GO" id="GO:0009266">
    <property type="term" value="P:response to temperature stimulus"/>
    <property type="evidence" value="ECO:0007669"/>
    <property type="project" value="UniProtKB-ARBA"/>
</dbReference>
<sequence>MSFKDLNLIKPILKAVEASGYVEPTLVQQRAIPFILDRKDVIVSAQTGTGKTAAFALPILQNLFDKQDAPKKGKKIKALVLSPTRELAIQIQKNFKTYAEFSNLSSLVVFGGASIEPQIDVLKKGIDILVATPGRLLDLHKQDYINLDYIETFVLDEADLMLDMGFIDDIKKIERLCPENKQTLLFSATIPNKIEELAQTILKNPERIDVTPTKSVAKDVSQVLYYVPKRNKIELCLHLLRNTIKGNVLIFRRTKFGVNKLEQTLLKNGYAVNSIHGDKNQSDRQTALNKFKNGYVKVLIATDVAARGIDINELDNVFNFDMPNVPETYVHRIGRTGRAGHTGKAYSMCSADEKSYVKTIQNAINVQIPVETEHPYPLDPKAKPIVHKKQGSKYKKGRKSEASKKKKKRWY</sequence>
<evidence type="ECO:0000256" key="7">
    <source>
        <dbReference type="ARBA" id="ARBA00038437"/>
    </source>
</evidence>
<evidence type="ECO:0000256" key="11">
    <source>
        <dbReference type="SAM" id="MobiDB-lite"/>
    </source>
</evidence>
<reference evidence="15 16" key="1">
    <citation type="submission" date="2016-10" db="EMBL/GenBank/DDBJ databases">
        <authorList>
            <person name="Varghese N."/>
            <person name="Submissions S."/>
        </authorList>
    </citation>
    <scope>NUCLEOTIDE SEQUENCE [LARGE SCALE GENOMIC DNA]</scope>
    <source>
        <strain evidence="15 16">RHA_55</strain>
    </source>
</reference>
<dbReference type="GO" id="GO:0016787">
    <property type="term" value="F:hydrolase activity"/>
    <property type="evidence" value="ECO:0007669"/>
    <property type="project" value="UniProtKB-KW"/>
</dbReference>
<evidence type="ECO:0000256" key="3">
    <source>
        <dbReference type="ARBA" id="ARBA00022741"/>
    </source>
</evidence>
<dbReference type="GO" id="GO:0003724">
    <property type="term" value="F:RNA helicase activity"/>
    <property type="evidence" value="ECO:0007669"/>
    <property type="project" value="UniProtKB-EC"/>
</dbReference>
<keyword evidence="5 15" id="KW-0347">Helicase</keyword>
<dbReference type="InterPro" id="IPR027417">
    <property type="entry name" value="P-loop_NTPase"/>
</dbReference>
<dbReference type="RefSeq" id="WP_092446963.1">
    <property type="nucleotide sequence ID" value="NZ_LT629774.1"/>
</dbReference>
<evidence type="ECO:0000256" key="6">
    <source>
        <dbReference type="ARBA" id="ARBA00022840"/>
    </source>
</evidence>
<dbReference type="AlphaFoldDB" id="A0A1H1V4X6"/>
<evidence type="ECO:0000259" key="14">
    <source>
        <dbReference type="PROSITE" id="PS51195"/>
    </source>
</evidence>
<dbReference type="GO" id="GO:0003676">
    <property type="term" value="F:nucleic acid binding"/>
    <property type="evidence" value="ECO:0007669"/>
    <property type="project" value="InterPro"/>
</dbReference>
<evidence type="ECO:0000259" key="13">
    <source>
        <dbReference type="PROSITE" id="PS51194"/>
    </source>
</evidence>
<proteinExistence type="inferred from homology"/>
<keyword evidence="16" id="KW-1185">Reference proteome</keyword>
<feature type="domain" description="Helicase ATP-binding" evidence="12">
    <location>
        <begin position="32"/>
        <end position="208"/>
    </location>
</feature>
<feature type="short sequence motif" description="Q motif" evidence="10">
    <location>
        <begin position="1"/>
        <end position="29"/>
    </location>
</feature>
<dbReference type="InterPro" id="IPR050079">
    <property type="entry name" value="DEAD_box_RNA_helicase"/>
</dbReference>
<dbReference type="Gene3D" id="3.40.50.300">
    <property type="entry name" value="P-loop containing nucleotide triphosphate hydrolases"/>
    <property type="match status" value="2"/>
</dbReference>
<protein>
    <recommendedName>
        <fullName evidence="9">DEAD-box ATP-dependent RNA helicase RhpA</fullName>
        <ecNumber evidence="1">3.6.4.13</ecNumber>
    </recommendedName>
</protein>
<name>A0A1H1V4X6_9FLAO</name>
<dbReference type="InterPro" id="IPR044742">
    <property type="entry name" value="DEAD/DEAH_RhlB"/>
</dbReference>
<evidence type="ECO:0000259" key="12">
    <source>
        <dbReference type="PROSITE" id="PS51192"/>
    </source>
</evidence>
<comment type="catalytic activity">
    <reaction evidence="8">
        <text>ATP + H2O = ADP + phosphate + H(+)</text>
        <dbReference type="Rhea" id="RHEA:13065"/>
        <dbReference type="ChEBI" id="CHEBI:15377"/>
        <dbReference type="ChEBI" id="CHEBI:15378"/>
        <dbReference type="ChEBI" id="CHEBI:30616"/>
        <dbReference type="ChEBI" id="CHEBI:43474"/>
        <dbReference type="ChEBI" id="CHEBI:456216"/>
        <dbReference type="EC" id="3.6.4.13"/>
    </reaction>
</comment>
<dbReference type="GO" id="GO:0005829">
    <property type="term" value="C:cytosol"/>
    <property type="evidence" value="ECO:0007669"/>
    <property type="project" value="TreeGrafter"/>
</dbReference>
<dbReference type="GO" id="GO:0005524">
    <property type="term" value="F:ATP binding"/>
    <property type="evidence" value="ECO:0007669"/>
    <property type="project" value="UniProtKB-KW"/>
</dbReference>
<comment type="similarity">
    <text evidence="7">Belongs to the DEAD box helicase family.</text>
</comment>
<dbReference type="EC" id="3.6.4.13" evidence="1"/>
<keyword evidence="4" id="KW-0378">Hydrolase</keyword>
<dbReference type="SMART" id="SM00487">
    <property type="entry name" value="DEXDc"/>
    <property type="match status" value="1"/>
</dbReference>
<feature type="domain" description="Helicase C-terminal" evidence="13">
    <location>
        <begin position="219"/>
        <end position="382"/>
    </location>
</feature>
<feature type="domain" description="DEAD-box RNA helicase Q" evidence="14">
    <location>
        <begin position="1"/>
        <end position="29"/>
    </location>
</feature>
<dbReference type="Proteomes" id="UP000198963">
    <property type="component" value="Chromosome I"/>
</dbReference>
<dbReference type="PANTHER" id="PTHR47959:SF13">
    <property type="entry name" value="ATP-DEPENDENT RNA HELICASE RHLE"/>
    <property type="match status" value="1"/>
</dbReference>
<dbReference type="PROSITE" id="PS51194">
    <property type="entry name" value="HELICASE_CTER"/>
    <property type="match status" value="1"/>
</dbReference>
<evidence type="ECO:0000256" key="1">
    <source>
        <dbReference type="ARBA" id="ARBA00012552"/>
    </source>
</evidence>
<dbReference type="SUPFAM" id="SSF52540">
    <property type="entry name" value="P-loop containing nucleoside triphosphate hydrolases"/>
    <property type="match status" value="1"/>
</dbReference>
<dbReference type="PROSITE" id="PS51192">
    <property type="entry name" value="HELICASE_ATP_BIND_1"/>
    <property type="match status" value="1"/>
</dbReference>
<dbReference type="Pfam" id="PF00271">
    <property type="entry name" value="Helicase_C"/>
    <property type="match status" value="1"/>
</dbReference>
<evidence type="ECO:0000256" key="4">
    <source>
        <dbReference type="ARBA" id="ARBA00022801"/>
    </source>
</evidence>
<dbReference type="STRING" id="1249933.SAMN04489797_2450"/>
<dbReference type="InterPro" id="IPR011545">
    <property type="entry name" value="DEAD/DEAH_box_helicase_dom"/>
</dbReference>
<feature type="region of interest" description="Disordered" evidence="11">
    <location>
        <begin position="375"/>
        <end position="411"/>
    </location>
</feature>
<dbReference type="EMBL" id="LT629774">
    <property type="protein sequence ID" value="SDS79797.1"/>
    <property type="molecule type" value="Genomic_DNA"/>
</dbReference>
<evidence type="ECO:0000256" key="2">
    <source>
        <dbReference type="ARBA" id="ARBA00022490"/>
    </source>
</evidence>
<evidence type="ECO:0000256" key="10">
    <source>
        <dbReference type="PROSITE-ProRule" id="PRU00552"/>
    </source>
</evidence>
<dbReference type="InterPro" id="IPR001650">
    <property type="entry name" value="Helicase_C-like"/>
</dbReference>
<evidence type="ECO:0000313" key="16">
    <source>
        <dbReference type="Proteomes" id="UP000198963"/>
    </source>
</evidence>
<evidence type="ECO:0000256" key="9">
    <source>
        <dbReference type="ARBA" id="ARBA00074363"/>
    </source>
</evidence>
<dbReference type="PANTHER" id="PTHR47959">
    <property type="entry name" value="ATP-DEPENDENT RNA HELICASE RHLE-RELATED"/>
    <property type="match status" value="1"/>
</dbReference>
<gene>
    <name evidence="15" type="ORF">SAMN04489797_2450</name>
</gene>